<dbReference type="AlphaFoldDB" id="A0AAV6V6C1"/>
<dbReference type="SUPFAM" id="SSF48652">
    <property type="entry name" value="Tetraspanin"/>
    <property type="match status" value="1"/>
</dbReference>
<evidence type="ECO:0000256" key="3">
    <source>
        <dbReference type="ARBA" id="ARBA00022989"/>
    </source>
</evidence>
<protein>
    <recommendedName>
        <fullName evidence="8">Tetraspanin</fullName>
    </recommendedName>
</protein>
<reference evidence="6 7" key="1">
    <citation type="journal article" date="2022" name="Nat. Ecol. Evol.">
        <title>A masculinizing supergene underlies an exaggerated male reproductive morph in a spider.</title>
        <authorList>
            <person name="Hendrickx F."/>
            <person name="De Corte Z."/>
            <person name="Sonet G."/>
            <person name="Van Belleghem S.M."/>
            <person name="Kostlbacher S."/>
            <person name="Vangestel C."/>
        </authorList>
    </citation>
    <scope>NUCLEOTIDE SEQUENCE [LARGE SCALE GENOMIC DNA]</scope>
    <source>
        <strain evidence="6">W744_W776</strain>
    </source>
</reference>
<comment type="subcellular location">
    <subcellularLocation>
        <location evidence="1">Membrane</location>
        <topology evidence="1">Multi-pass membrane protein</topology>
    </subcellularLocation>
</comment>
<evidence type="ECO:0008006" key="8">
    <source>
        <dbReference type="Google" id="ProtNLM"/>
    </source>
</evidence>
<feature type="transmembrane region" description="Helical" evidence="5">
    <location>
        <begin position="213"/>
        <end position="231"/>
    </location>
</feature>
<dbReference type="EMBL" id="JAFNEN010000142">
    <property type="protein sequence ID" value="KAG8192254.1"/>
    <property type="molecule type" value="Genomic_DNA"/>
</dbReference>
<dbReference type="InterPro" id="IPR018499">
    <property type="entry name" value="Tetraspanin/Peripherin"/>
</dbReference>
<evidence type="ECO:0000256" key="5">
    <source>
        <dbReference type="SAM" id="Phobius"/>
    </source>
</evidence>
<sequence>MIGVGIYLKSIFEQQRYMMPGFHYKKHTDFIIYSGVSLAIFHLIGSKICYDSGNYRTRSRFHSFMSGYMFLLLVAFALQMAVSISANSAVLSLKKGFPKGFLNAMASYESDPNKRRQVDQMQITHKCCGSSGYKDWLEISWYPEQFIRPELKDVNGRAVPFTCCDPSYRGPCLHDAASQNTRPGYLNDNEKGFFKKGCSHVMTHSLKKLLNNLSLWILLPMFMELVILVLVKYLHTSGVNADEDGTGFGYLMEACPCTCCECCEIDIHSIKKKPLKP</sequence>
<keyword evidence="7" id="KW-1185">Reference proteome</keyword>
<dbReference type="PANTHER" id="PTHR19282">
    <property type="entry name" value="TETRASPANIN"/>
    <property type="match status" value="1"/>
</dbReference>
<proteinExistence type="predicted"/>
<dbReference type="Gene3D" id="1.10.1450.10">
    <property type="entry name" value="Tetraspanin"/>
    <property type="match status" value="1"/>
</dbReference>
<evidence type="ECO:0000256" key="4">
    <source>
        <dbReference type="ARBA" id="ARBA00023136"/>
    </source>
</evidence>
<evidence type="ECO:0000313" key="6">
    <source>
        <dbReference type="EMBL" id="KAG8192254.1"/>
    </source>
</evidence>
<dbReference type="Pfam" id="PF00335">
    <property type="entry name" value="Tetraspanin"/>
    <property type="match status" value="1"/>
</dbReference>
<feature type="transmembrane region" description="Helical" evidence="5">
    <location>
        <begin position="30"/>
        <end position="50"/>
    </location>
</feature>
<accession>A0AAV6V6C1</accession>
<gene>
    <name evidence="6" type="ORF">JTE90_014111</name>
</gene>
<keyword evidence="2 5" id="KW-0812">Transmembrane</keyword>
<dbReference type="InterPro" id="IPR008952">
    <property type="entry name" value="Tetraspanin_EC2_sf"/>
</dbReference>
<feature type="transmembrane region" description="Helical" evidence="5">
    <location>
        <begin position="70"/>
        <end position="93"/>
    </location>
</feature>
<evidence type="ECO:0000313" key="7">
    <source>
        <dbReference type="Proteomes" id="UP000827092"/>
    </source>
</evidence>
<name>A0AAV6V6C1_9ARAC</name>
<dbReference type="Proteomes" id="UP000827092">
    <property type="component" value="Unassembled WGS sequence"/>
</dbReference>
<evidence type="ECO:0000256" key="1">
    <source>
        <dbReference type="ARBA" id="ARBA00004141"/>
    </source>
</evidence>
<comment type="caution">
    <text evidence="6">The sequence shown here is derived from an EMBL/GenBank/DDBJ whole genome shotgun (WGS) entry which is preliminary data.</text>
</comment>
<organism evidence="6 7">
    <name type="scientific">Oedothorax gibbosus</name>
    <dbReference type="NCBI Taxonomy" id="931172"/>
    <lineage>
        <taxon>Eukaryota</taxon>
        <taxon>Metazoa</taxon>
        <taxon>Ecdysozoa</taxon>
        <taxon>Arthropoda</taxon>
        <taxon>Chelicerata</taxon>
        <taxon>Arachnida</taxon>
        <taxon>Araneae</taxon>
        <taxon>Araneomorphae</taxon>
        <taxon>Entelegynae</taxon>
        <taxon>Araneoidea</taxon>
        <taxon>Linyphiidae</taxon>
        <taxon>Erigoninae</taxon>
        <taxon>Oedothorax</taxon>
    </lineage>
</organism>
<keyword evidence="3 5" id="KW-1133">Transmembrane helix</keyword>
<keyword evidence="4 5" id="KW-0472">Membrane</keyword>
<dbReference type="GO" id="GO:0005886">
    <property type="term" value="C:plasma membrane"/>
    <property type="evidence" value="ECO:0007669"/>
    <property type="project" value="TreeGrafter"/>
</dbReference>
<dbReference type="PANTHER" id="PTHR19282:SF549">
    <property type="entry name" value="TETRASPANIN"/>
    <property type="match status" value="1"/>
</dbReference>
<evidence type="ECO:0000256" key="2">
    <source>
        <dbReference type="ARBA" id="ARBA00022692"/>
    </source>
</evidence>